<dbReference type="EMBL" id="CBHH010000049">
    <property type="protein sequence ID" value="CDD57478.1"/>
    <property type="molecule type" value="Genomic_DNA"/>
</dbReference>
<name>R7A9J4_9FIRM</name>
<dbReference type="AlphaFoldDB" id="R7A9J4"/>
<evidence type="ECO:0000313" key="2">
    <source>
        <dbReference type="Proteomes" id="UP000018141"/>
    </source>
</evidence>
<reference evidence="1" key="1">
    <citation type="submission" date="2012-11" db="EMBL/GenBank/DDBJ databases">
        <title>Dependencies among metagenomic species, viruses, plasmids and units of genetic variation.</title>
        <authorList>
            <person name="Nielsen H.B."/>
            <person name="Almeida M."/>
            <person name="Juncker A.S."/>
            <person name="Rasmussen S."/>
            <person name="Li J."/>
            <person name="Sunagawa S."/>
            <person name="Plichta D."/>
            <person name="Gautier L."/>
            <person name="Le Chatelier E."/>
            <person name="Peletier E."/>
            <person name="Bonde I."/>
            <person name="Nielsen T."/>
            <person name="Manichanh C."/>
            <person name="Arumugam M."/>
            <person name="Batto J."/>
            <person name="Santos M.B.Q.D."/>
            <person name="Blom N."/>
            <person name="Borruel N."/>
            <person name="Burgdorf K.S."/>
            <person name="Boumezbeur F."/>
            <person name="Casellas F."/>
            <person name="Dore J."/>
            <person name="Guarner F."/>
            <person name="Hansen T."/>
            <person name="Hildebrand F."/>
            <person name="Kaas R.S."/>
            <person name="Kennedy S."/>
            <person name="Kristiansen K."/>
            <person name="Kultima J.R."/>
            <person name="Leonard P."/>
            <person name="Levenez F."/>
            <person name="Lund O."/>
            <person name="Moumen B."/>
            <person name="Le Paslier D."/>
            <person name="Pons N."/>
            <person name="Pedersen O."/>
            <person name="Prifti E."/>
            <person name="Qin J."/>
            <person name="Raes J."/>
            <person name="Tap J."/>
            <person name="Tims S."/>
            <person name="Ussery D.W."/>
            <person name="Yamada T."/>
            <person name="MetaHit consortium"/>
            <person name="Renault P."/>
            <person name="Sicheritz-Ponten T."/>
            <person name="Bork P."/>
            <person name="Wang J."/>
            <person name="Brunak S."/>
            <person name="Ehrlich S.D."/>
        </authorList>
    </citation>
    <scope>NUCLEOTIDE SEQUENCE [LARGE SCALE GENOMIC DNA]</scope>
</reference>
<accession>R7A9J4</accession>
<comment type="caution">
    <text evidence="1">The sequence shown here is derived from an EMBL/GenBank/DDBJ whole genome shotgun (WGS) entry which is preliminary data.</text>
</comment>
<evidence type="ECO:0000313" key="1">
    <source>
        <dbReference type="EMBL" id="CDD57478.1"/>
    </source>
</evidence>
<protein>
    <submittedName>
        <fullName evidence="1">Conserved repeat protein</fullName>
    </submittedName>
</protein>
<proteinExistence type="predicted"/>
<gene>
    <name evidence="1" type="ORF">BN656_01652</name>
</gene>
<dbReference type="Proteomes" id="UP000018141">
    <property type="component" value="Unassembled WGS sequence"/>
</dbReference>
<sequence>MARFTNQAQLRYGNAVANSNIAVGEILEVLAATKLAVRQTYGQNDSVTYIISIVNSGTAAINGLTITDNLGAYRFNALTLTPLTYIEGTVNYYVNGTAQPTPAVTPGPPLTVTGINVPAGGNVTVVYEAAVNEYAPIASGAELTNAAVITGGGITPITVSDTVEVETAPLLTITKSVSPVPVTENGTLTYTFLIQNMGNAPADAATGVVVTDSFDPLLSGLAVSFNGTAWTEAVNYTYDETTGSFTSNTGQITVPAATYEQDAATGAWVVSPGVSTLVISGTV</sequence>
<organism evidence="1 2">
    <name type="scientific">Bacteroides pectinophilus CAG:437</name>
    <dbReference type="NCBI Taxonomy" id="1263051"/>
    <lineage>
        <taxon>Bacteria</taxon>
        <taxon>Bacillati</taxon>
        <taxon>Bacillota</taxon>
        <taxon>Clostridia</taxon>
        <taxon>Eubacteriales</taxon>
    </lineage>
</organism>